<dbReference type="GO" id="GO:0033013">
    <property type="term" value="P:tetrapyrrole metabolic process"/>
    <property type="evidence" value="ECO:0007669"/>
    <property type="project" value="UniProtKB-ARBA"/>
</dbReference>
<dbReference type="AlphaFoldDB" id="A0A4R5UHH5"/>
<feature type="transmembrane region" description="Helical" evidence="6">
    <location>
        <begin position="7"/>
        <end position="24"/>
    </location>
</feature>
<dbReference type="PIRSF" id="PIRSF005859">
    <property type="entry name" value="PBR"/>
    <property type="match status" value="1"/>
</dbReference>
<feature type="transmembrane region" description="Helical" evidence="6">
    <location>
        <begin position="127"/>
        <end position="149"/>
    </location>
</feature>
<dbReference type="PANTHER" id="PTHR10057:SF0">
    <property type="entry name" value="TRANSLOCATOR PROTEIN"/>
    <property type="match status" value="1"/>
</dbReference>
<organism evidence="7 8">
    <name type="scientific">Rhizobium deserti</name>
    <dbReference type="NCBI Taxonomy" id="2547961"/>
    <lineage>
        <taxon>Bacteria</taxon>
        <taxon>Pseudomonadati</taxon>
        <taxon>Pseudomonadota</taxon>
        <taxon>Alphaproteobacteria</taxon>
        <taxon>Hyphomicrobiales</taxon>
        <taxon>Rhizobiaceae</taxon>
        <taxon>Rhizobium/Agrobacterium group</taxon>
        <taxon>Rhizobium</taxon>
    </lineage>
</organism>
<evidence type="ECO:0000256" key="1">
    <source>
        <dbReference type="ARBA" id="ARBA00004141"/>
    </source>
</evidence>
<keyword evidence="4 6" id="KW-1133">Transmembrane helix</keyword>
<dbReference type="InterPro" id="IPR004307">
    <property type="entry name" value="TspO_MBR"/>
</dbReference>
<accession>A0A4R5UHH5</accession>
<dbReference type="Proteomes" id="UP000295238">
    <property type="component" value="Unassembled WGS sequence"/>
</dbReference>
<evidence type="ECO:0000256" key="3">
    <source>
        <dbReference type="ARBA" id="ARBA00022692"/>
    </source>
</evidence>
<proteinExistence type="inferred from homology"/>
<dbReference type="RefSeq" id="WP_133316825.1">
    <property type="nucleotide sequence ID" value="NZ_SMTL01000003.1"/>
</dbReference>
<dbReference type="OrthoDB" id="9795496at2"/>
<dbReference type="GO" id="GO:0016020">
    <property type="term" value="C:membrane"/>
    <property type="evidence" value="ECO:0007669"/>
    <property type="project" value="UniProtKB-SubCell"/>
</dbReference>
<evidence type="ECO:0000256" key="6">
    <source>
        <dbReference type="SAM" id="Phobius"/>
    </source>
</evidence>
<evidence type="ECO:0000256" key="5">
    <source>
        <dbReference type="ARBA" id="ARBA00023136"/>
    </source>
</evidence>
<dbReference type="FunFam" id="1.20.1260.100:FF:000001">
    <property type="entry name" value="translocator protein 2"/>
    <property type="match status" value="1"/>
</dbReference>
<dbReference type="EMBL" id="SMTL01000003">
    <property type="protein sequence ID" value="TDK35403.1"/>
    <property type="molecule type" value="Genomic_DNA"/>
</dbReference>
<protein>
    <submittedName>
        <fullName evidence="7">Tryptophan-rich sensory protein</fullName>
    </submittedName>
</protein>
<dbReference type="CDD" id="cd15904">
    <property type="entry name" value="TSPO_MBR"/>
    <property type="match status" value="1"/>
</dbReference>
<comment type="subcellular location">
    <subcellularLocation>
        <location evidence="1">Membrane</location>
        <topology evidence="1">Multi-pass membrane protein</topology>
    </subcellularLocation>
</comment>
<reference evidence="7 8" key="1">
    <citation type="submission" date="2019-03" db="EMBL/GenBank/DDBJ databases">
        <title>Rhizobium sp. nov., an bacterium isolated from biocrust in Mu Us Desert.</title>
        <authorList>
            <person name="Lixiong L."/>
        </authorList>
    </citation>
    <scope>NUCLEOTIDE SEQUENCE [LARGE SCALE GENOMIC DNA]</scope>
    <source>
        <strain evidence="7 8">SPY-1</strain>
    </source>
</reference>
<feature type="transmembrane region" description="Helical" evidence="6">
    <location>
        <begin position="44"/>
        <end position="62"/>
    </location>
</feature>
<sequence>MNRTITHIVFMIAVVALGSLVGLLNIPGEWYQSLQKPFFNPPNWLFGPAWTTLYILIGIAGARTWLDGRYSIRMKIWFVQMGLNFLWSPAFFGLQSPLLGLVVILPLLIAILAFIRMSWPVDRIAAWLFVPYALWVAFATLLNLSIVVLN</sequence>
<keyword evidence="5 6" id="KW-0472">Membrane</keyword>
<gene>
    <name evidence="7" type="ORF">E2F50_14250</name>
</gene>
<comment type="caution">
    <text evidence="7">The sequence shown here is derived from an EMBL/GenBank/DDBJ whole genome shotgun (WGS) entry which is preliminary data.</text>
</comment>
<dbReference type="PANTHER" id="PTHR10057">
    <property type="entry name" value="PERIPHERAL-TYPE BENZODIAZEPINE RECEPTOR"/>
    <property type="match status" value="1"/>
</dbReference>
<evidence type="ECO:0000313" key="7">
    <source>
        <dbReference type="EMBL" id="TDK35403.1"/>
    </source>
</evidence>
<dbReference type="InterPro" id="IPR038330">
    <property type="entry name" value="TspO/MBR-related_sf"/>
</dbReference>
<evidence type="ECO:0000256" key="2">
    <source>
        <dbReference type="ARBA" id="ARBA00007524"/>
    </source>
</evidence>
<evidence type="ECO:0000313" key="8">
    <source>
        <dbReference type="Proteomes" id="UP000295238"/>
    </source>
</evidence>
<dbReference type="Pfam" id="PF03073">
    <property type="entry name" value="TspO_MBR"/>
    <property type="match status" value="1"/>
</dbReference>
<feature type="transmembrane region" description="Helical" evidence="6">
    <location>
        <begin position="98"/>
        <end position="115"/>
    </location>
</feature>
<dbReference type="Gene3D" id="1.20.1260.100">
    <property type="entry name" value="TspO/MBR protein"/>
    <property type="match status" value="1"/>
</dbReference>
<evidence type="ECO:0000256" key="4">
    <source>
        <dbReference type="ARBA" id="ARBA00022989"/>
    </source>
</evidence>
<keyword evidence="3 6" id="KW-0812">Transmembrane</keyword>
<keyword evidence="8" id="KW-1185">Reference proteome</keyword>
<comment type="similarity">
    <text evidence="2">Belongs to the TspO/BZRP family.</text>
</comment>
<name>A0A4R5UHH5_9HYPH</name>